<name>A0A3N3ZTR1_9MICC</name>
<gene>
    <name evidence="1" type="ORF">EDL96_13065</name>
</gene>
<dbReference type="EMBL" id="RKMF01000023">
    <property type="protein sequence ID" value="ROZ61531.1"/>
    <property type="molecule type" value="Genomic_DNA"/>
</dbReference>
<dbReference type="RefSeq" id="WP_123826661.1">
    <property type="nucleotide sequence ID" value="NZ_RKMF01000023.1"/>
</dbReference>
<keyword evidence="2" id="KW-1185">Reference proteome</keyword>
<comment type="caution">
    <text evidence="1">The sequence shown here is derived from an EMBL/GenBank/DDBJ whole genome shotgun (WGS) entry which is preliminary data.</text>
</comment>
<reference evidence="1 2" key="1">
    <citation type="submission" date="2018-10" db="EMBL/GenBank/DDBJ databases">
        <title>Kocuria sp. M5W7-7, whole genome shotgun sequence.</title>
        <authorList>
            <person name="Tuo L."/>
        </authorList>
    </citation>
    <scope>NUCLEOTIDE SEQUENCE [LARGE SCALE GENOMIC DNA]</scope>
    <source>
        <strain evidence="1 2">M5W7-7</strain>
    </source>
</reference>
<organism evidence="1 2">
    <name type="scientific">Kocuria soli</name>
    <dbReference type="NCBI Taxonomy" id="2485125"/>
    <lineage>
        <taxon>Bacteria</taxon>
        <taxon>Bacillati</taxon>
        <taxon>Actinomycetota</taxon>
        <taxon>Actinomycetes</taxon>
        <taxon>Micrococcales</taxon>
        <taxon>Micrococcaceae</taxon>
        <taxon>Kocuria</taxon>
    </lineage>
</organism>
<evidence type="ECO:0000313" key="1">
    <source>
        <dbReference type="EMBL" id="ROZ61531.1"/>
    </source>
</evidence>
<dbReference type="AlphaFoldDB" id="A0A3N3ZTR1"/>
<protein>
    <submittedName>
        <fullName evidence="1">Uncharacterized protein</fullName>
    </submittedName>
</protein>
<proteinExistence type="predicted"/>
<evidence type="ECO:0000313" key="2">
    <source>
        <dbReference type="Proteomes" id="UP000270616"/>
    </source>
</evidence>
<dbReference type="Proteomes" id="UP000270616">
    <property type="component" value="Unassembled WGS sequence"/>
</dbReference>
<sequence length="244" mass="26607">MPSFNVPAPPPGARAFDSVLVEYRTVHRHPRIVFDDLAREAFEAAEQITNVLLVAGAGEVAPANEPAPVVCTLNPTVPGSYVLRYEIRESPQPEPTGRTRSFLRPQARAARDATPEIDAALQEALISGNRVTVVLLLCIGVLTGIDDGGLSVTAGTSDDDPFVELLDGIRVLQRVHRSTWVLLQREDIQDCLRGLLAPFKDDQLYTMTLVENPHFSNLQAAYVITASQKLRDFVEGAALCLPTL</sequence>
<dbReference type="OrthoDB" id="4883039at2"/>
<accession>A0A3N3ZTR1</accession>